<dbReference type="RefSeq" id="WP_083226699.1">
    <property type="nucleotide sequence ID" value="NZ_MASI01000006.1"/>
</dbReference>
<evidence type="ECO:0000259" key="1">
    <source>
        <dbReference type="Pfam" id="PF08878"/>
    </source>
</evidence>
<accession>A0A1E2RX37</accession>
<dbReference type="EMBL" id="MASI01000006">
    <property type="protein sequence ID" value="ODA66619.1"/>
    <property type="molecule type" value="Genomic_DNA"/>
</dbReference>
<dbReference type="AlphaFoldDB" id="A0A1E2RX37"/>
<dbReference type="STRING" id="1177755.A7A08_02387"/>
<comment type="caution">
    <text evidence="2">The sequence shown here is derived from an EMBL/GenBank/DDBJ whole genome shotgun (WGS) entry which is preliminary data.</text>
</comment>
<organism evidence="2 3">
    <name type="scientific">Methyloligella halotolerans</name>
    <dbReference type="NCBI Taxonomy" id="1177755"/>
    <lineage>
        <taxon>Bacteria</taxon>
        <taxon>Pseudomonadati</taxon>
        <taxon>Pseudomonadota</taxon>
        <taxon>Alphaproteobacteria</taxon>
        <taxon>Hyphomicrobiales</taxon>
        <taxon>Hyphomicrobiaceae</taxon>
        <taxon>Methyloligella</taxon>
    </lineage>
</organism>
<dbReference type="InterPro" id="IPR014976">
    <property type="entry name" value="AbpA_HamA_C"/>
</dbReference>
<feature type="domain" description="Anti-bacteriophage protein A/HamA C-terminal" evidence="1">
    <location>
        <begin position="14"/>
        <end position="274"/>
    </location>
</feature>
<dbReference type="OrthoDB" id="4964195at2"/>
<dbReference type="Pfam" id="PF08878">
    <property type="entry name" value="HamA"/>
    <property type="match status" value="1"/>
</dbReference>
<gene>
    <name evidence="2" type="ORF">A7A08_02387</name>
</gene>
<evidence type="ECO:0000313" key="2">
    <source>
        <dbReference type="EMBL" id="ODA66619.1"/>
    </source>
</evidence>
<proteinExistence type="predicted"/>
<reference evidence="2 3" key="1">
    <citation type="submission" date="2016-07" db="EMBL/GenBank/DDBJ databases">
        <title>Draft genome sequence of Methyloligella halotolerans C2T (VKM B-2706T=CCUG 61687T=DSM 25045T), a halotolerant polyhydroxybutyrate accumulating methylotroph.</title>
        <authorList>
            <person name="Vasilenko O.V."/>
            <person name="Doronina N.V."/>
            <person name="Poroshina M.N."/>
            <person name="Tarlachkov S.V."/>
            <person name="Trotsenko Y.A."/>
        </authorList>
    </citation>
    <scope>NUCLEOTIDE SEQUENCE [LARGE SCALE GENOMIC DNA]</scope>
    <source>
        <strain evidence="2 3">VKM B-2706</strain>
    </source>
</reference>
<evidence type="ECO:0000313" key="3">
    <source>
        <dbReference type="Proteomes" id="UP000095087"/>
    </source>
</evidence>
<dbReference type="Proteomes" id="UP000095087">
    <property type="component" value="Unassembled WGS sequence"/>
</dbReference>
<keyword evidence="3" id="KW-1185">Reference proteome</keyword>
<name>A0A1E2RX37_9HYPH</name>
<sequence>MPPPVINVLVDNREASPSGIACCAGYEGGKWRKSRLAKHLLDWLPDYVLTPEEKAAIDPLKPFRTLEMAAQRFFKPETASERGELGELLVHIVCVQEFGTRQFVARLFYKMRTNDQVTGFDIVHVRYDEASDKIELWLGEAKIHKSFSGAVSKAIETLSEHLDAGFLSETKSLIGPKIPTSDPLHEKLSWLFDNNVSLDEIVDRLVVPVFVAADCENDGEIGALPASYEDQTKTCLLKMQTRLSESYGKDLEIVSIYMPLNNKEGLTSEIESRLAALT</sequence>
<protein>
    <recommendedName>
        <fullName evidence="1">Anti-bacteriophage protein A/HamA C-terminal domain-containing protein</fullName>
    </recommendedName>
</protein>